<dbReference type="InterPro" id="IPR007387">
    <property type="entry name" value="TRAP_DctQ"/>
</dbReference>
<keyword evidence="7 9" id="KW-0472">Membrane</keyword>
<dbReference type="PANTHER" id="PTHR35011:SF10">
    <property type="entry name" value="TRAP TRANSPORTER SMALL PERMEASE PROTEIN"/>
    <property type="match status" value="1"/>
</dbReference>
<dbReference type="RefSeq" id="WP_043773110.1">
    <property type="nucleotide sequence ID" value="NZ_JAME01000026.1"/>
</dbReference>
<evidence type="ECO:0000256" key="8">
    <source>
        <dbReference type="ARBA" id="ARBA00038436"/>
    </source>
</evidence>
<keyword evidence="2 9" id="KW-0813">Transport</keyword>
<evidence type="ECO:0000313" key="12">
    <source>
        <dbReference type="Proteomes" id="UP000023430"/>
    </source>
</evidence>
<accession>X7F6Y6</accession>
<evidence type="ECO:0000313" key="11">
    <source>
        <dbReference type="EMBL" id="ETX27849.1"/>
    </source>
</evidence>
<comment type="function">
    <text evidence="9">Part of the tripartite ATP-independent periplasmic (TRAP) transport system.</text>
</comment>
<dbReference type="eggNOG" id="COG3090">
    <property type="taxonomic scope" value="Bacteria"/>
</dbReference>
<comment type="caution">
    <text evidence="11">The sequence shown here is derived from an EMBL/GenBank/DDBJ whole genome shotgun (WGS) entry which is preliminary data.</text>
</comment>
<dbReference type="InterPro" id="IPR055348">
    <property type="entry name" value="DctQ"/>
</dbReference>
<gene>
    <name evidence="11" type="ORF">RISW2_10980</name>
</gene>
<dbReference type="GO" id="GO:0015740">
    <property type="term" value="P:C4-dicarboxylate transport"/>
    <property type="evidence" value="ECO:0007669"/>
    <property type="project" value="TreeGrafter"/>
</dbReference>
<comment type="similarity">
    <text evidence="8 9">Belongs to the TRAP transporter small permease family.</text>
</comment>
<evidence type="ECO:0000256" key="9">
    <source>
        <dbReference type="RuleBase" id="RU369079"/>
    </source>
</evidence>
<keyword evidence="3" id="KW-1003">Cell membrane</keyword>
<evidence type="ECO:0000256" key="4">
    <source>
        <dbReference type="ARBA" id="ARBA00022519"/>
    </source>
</evidence>
<evidence type="ECO:0000256" key="7">
    <source>
        <dbReference type="ARBA" id="ARBA00023136"/>
    </source>
</evidence>
<evidence type="ECO:0000256" key="2">
    <source>
        <dbReference type="ARBA" id="ARBA00022448"/>
    </source>
</evidence>
<feature type="transmembrane region" description="Helical" evidence="9">
    <location>
        <begin position="20"/>
        <end position="39"/>
    </location>
</feature>
<dbReference type="GO" id="GO:0022857">
    <property type="term" value="F:transmembrane transporter activity"/>
    <property type="evidence" value="ECO:0007669"/>
    <property type="project" value="UniProtKB-UniRule"/>
</dbReference>
<dbReference type="AlphaFoldDB" id="X7F6Y6"/>
<protein>
    <recommendedName>
        <fullName evidence="9">TRAP transporter small permease protein</fullName>
    </recommendedName>
</protein>
<proteinExistence type="inferred from homology"/>
<name>X7F6Y6_9RHOB</name>
<evidence type="ECO:0000256" key="5">
    <source>
        <dbReference type="ARBA" id="ARBA00022692"/>
    </source>
</evidence>
<keyword evidence="6 9" id="KW-1133">Transmembrane helix</keyword>
<keyword evidence="4 9" id="KW-0997">Cell inner membrane</keyword>
<comment type="subunit">
    <text evidence="9">The complex comprises the extracytoplasmic solute receptor protein and the two transmembrane proteins.</text>
</comment>
<evidence type="ECO:0000256" key="3">
    <source>
        <dbReference type="ARBA" id="ARBA00022475"/>
    </source>
</evidence>
<feature type="domain" description="Tripartite ATP-independent periplasmic transporters DctQ component" evidence="10">
    <location>
        <begin position="31"/>
        <end position="161"/>
    </location>
</feature>
<organism evidence="11 12">
    <name type="scientific">Roseivivax isoporae LMG 25204</name>
    <dbReference type="NCBI Taxonomy" id="1449351"/>
    <lineage>
        <taxon>Bacteria</taxon>
        <taxon>Pseudomonadati</taxon>
        <taxon>Pseudomonadota</taxon>
        <taxon>Alphaproteobacteria</taxon>
        <taxon>Rhodobacterales</taxon>
        <taxon>Roseobacteraceae</taxon>
        <taxon>Roseivivax</taxon>
    </lineage>
</organism>
<dbReference type="GO" id="GO:0005886">
    <property type="term" value="C:plasma membrane"/>
    <property type="evidence" value="ECO:0007669"/>
    <property type="project" value="UniProtKB-SubCell"/>
</dbReference>
<keyword evidence="5 9" id="KW-0812">Transmembrane</keyword>
<sequence>MTGLLLTLRRVTDIAARTGAVISAGAILFACIAISWAVLARGIVGMNTIWELEAGVYLLIYAAFLSAGFAHRDGGQIAVDMLRERLTGRARIVHRGLLDAVALALFVLLAVSGWHMTAGAWETGWRSETLWGPPLWLPYLAVPLGSVLISFCLAVDIALRLAGVPVPQDHVLQEAH</sequence>
<keyword evidence="12" id="KW-1185">Reference proteome</keyword>
<dbReference type="Pfam" id="PF04290">
    <property type="entry name" value="DctQ"/>
    <property type="match status" value="1"/>
</dbReference>
<dbReference type="OrthoDB" id="7159137at2"/>
<evidence type="ECO:0000259" key="10">
    <source>
        <dbReference type="Pfam" id="PF04290"/>
    </source>
</evidence>
<feature type="transmembrane region" description="Helical" evidence="9">
    <location>
        <begin position="136"/>
        <end position="159"/>
    </location>
</feature>
<dbReference type="PANTHER" id="PTHR35011">
    <property type="entry name" value="2,3-DIKETO-L-GULONATE TRAP TRANSPORTER SMALL PERMEASE PROTEIN YIAM"/>
    <property type="match status" value="1"/>
</dbReference>
<reference evidence="11 12" key="1">
    <citation type="submission" date="2014-01" db="EMBL/GenBank/DDBJ databases">
        <title>Roseivivax isoporae LMG 25204 Genome Sequencing.</title>
        <authorList>
            <person name="Lai Q."/>
            <person name="Li G."/>
            <person name="Shao Z."/>
        </authorList>
    </citation>
    <scope>NUCLEOTIDE SEQUENCE [LARGE SCALE GENOMIC DNA]</scope>
    <source>
        <strain evidence="11 12">LMG 25204</strain>
    </source>
</reference>
<dbReference type="EMBL" id="JAME01000026">
    <property type="protein sequence ID" value="ETX27849.1"/>
    <property type="molecule type" value="Genomic_DNA"/>
</dbReference>
<dbReference type="STRING" id="1449351.RISW2_10980"/>
<feature type="transmembrane region" description="Helical" evidence="9">
    <location>
        <begin position="92"/>
        <end position="116"/>
    </location>
</feature>
<evidence type="ECO:0000256" key="6">
    <source>
        <dbReference type="ARBA" id="ARBA00022989"/>
    </source>
</evidence>
<feature type="transmembrane region" description="Helical" evidence="9">
    <location>
        <begin position="54"/>
        <end position="71"/>
    </location>
</feature>
<comment type="subcellular location">
    <subcellularLocation>
        <location evidence="1 9">Cell inner membrane</location>
        <topology evidence="1 9">Multi-pass membrane protein</topology>
    </subcellularLocation>
</comment>
<evidence type="ECO:0000256" key="1">
    <source>
        <dbReference type="ARBA" id="ARBA00004429"/>
    </source>
</evidence>
<dbReference type="Proteomes" id="UP000023430">
    <property type="component" value="Unassembled WGS sequence"/>
</dbReference>